<organism evidence="2 3">
    <name type="scientific">Trichonephila clavata</name>
    <name type="common">Joro spider</name>
    <name type="synonym">Nephila clavata</name>
    <dbReference type="NCBI Taxonomy" id="2740835"/>
    <lineage>
        <taxon>Eukaryota</taxon>
        <taxon>Metazoa</taxon>
        <taxon>Ecdysozoa</taxon>
        <taxon>Arthropoda</taxon>
        <taxon>Chelicerata</taxon>
        <taxon>Arachnida</taxon>
        <taxon>Araneae</taxon>
        <taxon>Araneomorphae</taxon>
        <taxon>Entelegynae</taxon>
        <taxon>Araneoidea</taxon>
        <taxon>Nephilidae</taxon>
        <taxon>Trichonephila</taxon>
    </lineage>
</organism>
<evidence type="ECO:0000313" key="3">
    <source>
        <dbReference type="Proteomes" id="UP000887116"/>
    </source>
</evidence>
<gene>
    <name evidence="2" type="ORF">TNCT_590941</name>
</gene>
<dbReference type="AlphaFoldDB" id="A0A8X6L2R0"/>
<feature type="transmembrane region" description="Helical" evidence="1">
    <location>
        <begin position="51"/>
        <end position="71"/>
    </location>
</feature>
<keyword evidence="1" id="KW-0472">Membrane</keyword>
<evidence type="ECO:0000313" key="2">
    <source>
        <dbReference type="EMBL" id="GFQ93271.1"/>
    </source>
</evidence>
<protein>
    <submittedName>
        <fullName evidence="2">Uncharacterized protein</fullName>
    </submittedName>
</protein>
<sequence>MQPKCMTPMNHYFCLAKMAFRLHTTRYQAELGHHCHPTTRKYGINISEYNILKYLIVVVGIGDSIVIKLVVDGVLKQGVKFCFLQNVSNVNH</sequence>
<keyword evidence="1" id="KW-0812">Transmembrane</keyword>
<reference evidence="2" key="1">
    <citation type="submission" date="2020-07" db="EMBL/GenBank/DDBJ databases">
        <title>Multicomponent nature underlies the extraordinary mechanical properties of spider dragline silk.</title>
        <authorList>
            <person name="Kono N."/>
            <person name="Nakamura H."/>
            <person name="Mori M."/>
            <person name="Yoshida Y."/>
            <person name="Ohtoshi R."/>
            <person name="Malay A.D."/>
            <person name="Moran D.A.P."/>
            <person name="Tomita M."/>
            <person name="Numata K."/>
            <person name="Arakawa K."/>
        </authorList>
    </citation>
    <scope>NUCLEOTIDE SEQUENCE</scope>
</reference>
<evidence type="ECO:0000256" key="1">
    <source>
        <dbReference type="SAM" id="Phobius"/>
    </source>
</evidence>
<keyword evidence="1" id="KW-1133">Transmembrane helix</keyword>
<accession>A0A8X6L2R0</accession>
<dbReference type="Proteomes" id="UP000887116">
    <property type="component" value="Unassembled WGS sequence"/>
</dbReference>
<comment type="caution">
    <text evidence="2">The sequence shown here is derived from an EMBL/GenBank/DDBJ whole genome shotgun (WGS) entry which is preliminary data.</text>
</comment>
<dbReference type="EMBL" id="BMAO01033995">
    <property type="protein sequence ID" value="GFQ93271.1"/>
    <property type="molecule type" value="Genomic_DNA"/>
</dbReference>
<keyword evidence="3" id="KW-1185">Reference proteome</keyword>
<name>A0A8X6L2R0_TRICU</name>
<proteinExistence type="predicted"/>